<dbReference type="InterPro" id="IPR029063">
    <property type="entry name" value="SAM-dependent_MTases_sf"/>
</dbReference>
<name>H5XW28_9FIRM</name>
<dbReference type="AlphaFoldDB" id="H5XW28"/>
<evidence type="ECO:0000259" key="1">
    <source>
        <dbReference type="Pfam" id="PF13649"/>
    </source>
</evidence>
<dbReference type="SUPFAM" id="SSF53335">
    <property type="entry name" value="S-adenosyl-L-methionine-dependent methyltransferases"/>
    <property type="match status" value="1"/>
</dbReference>
<dbReference type="InterPro" id="IPR041698">
    <property type="entry name" value="Methyltransf_25"/>
</dbReference>
<protein>
    <submittedName>
        <fullName evidence="2">Thiopurine S-methyltransferase (TPMT)</fullName>
    </submittedName>
</protein>
<dbReference type="STRING" id="768710.DesyoDRAFT_3469"/>
<reference evidence="2 3" key="1">
    <citation type="submission" date="2011-11" db="EMBL/GenBank/DDBJ databases">
        <title>The Noncontiguous Finished genome of Desulfosporosinus youngiae DSM 17734.</title>
        <authorList>
            <consortium name="US DOE Joint Genome Institute (JGI-PGF)"/>
            <person name="Lucas S."/>
            <person name="Han J."/>
            <person name="Lapidus A."/>
            <person name="Cheng J.-F."/>
            <person name="Goodwin L."/>
            <person name="Pitluck S."/>
            <person name="Peters L."/>
            <person name="Ovchinnikova G."/>
            <person name="Lu M."/>
            <person name="Land M.L."/>
            <person name="Hauser L."/>
            <person name="Pester M."/>
            <person name="Spring S."/>
            <person name="Ollivier B."/>
            <person name="Rattei T."/>
            <person name="Klenk H.-P."/>
            <person name="Wagner M."/>
            <person name="Loy A."/>
            <person name="Woyke T.J."/>
        </authorList>
    </citation>
    <scope>NUCLEOTIDE SEQUENCE [LARGE SCALE GENOMIC DNA]</scope>
    <source>
        <strain evidence="2 3">DSM 17734</strain>
    </source>
</reference>
<dbReference type="eggNOG" id="COG0500">
    <property type="taxonomic scope" value="Bacteria"/>
</dbReference>
<sequence>MIEEQFKKLYKAGNTPWDIGKPDFNLIQTVTAMAIKPCKALEIGCGTGSNSIWLAQNSFDVIGVDTSEIATQKASEEALNANLKCTFKVINFRTHKIEEAPFGFAFDRGCFHTLTSDEERKNFAENVAAHLEEDGLWLSIIGNADEQRDNPGPPQRTARDIVNSVEPCFEILSLVSSRFESNRPNPPRAWVCLMRKRRFA</sequence>
<dbReference type="EMBL" id="CM001441">
    <property type="protein sequence ID" value="EHQ90480.1"/>
    <property type="molecule type" value="Genomic_DNA"/>
</dbReference>
<dbReference type="Gene3D" id="3.40.50.150">
    <property type="entry name" value="Vaccinia Virus protein VP39"/>
    <property type="match status" value="1"/>
</dbReference>
<keyword evidence="2" id="KW-0808">Transferase</keyword>
<dbReference type="Pfam" id="PF13649">
    <property type="entry name" value="Methyltransf_25"/>
    <property type="match status" value="1"/>
</dbReference>
<evidence type="ECO:0000313" key="3">
    <source>
        <dbReference type="Proteomes" id="UP000005104"/>
    </source>
</evidence>
<dbReference type="RefSeq" id="WP_007784893.1">
    <property type="nucleotide sequence ID" value="NZ_CM001441.1"/>
</dbReference>
<dbReference type="CDD" id="cd02440">
    <property type="entry name" value="AdoMet_MTases"/>
    <property type="match status" value="1"/>
</dbReference>
<keyword evidence="3" id="KW-1185">Reference proteome</keyword>
<dbReference type="PANTHER" id="PTHR10259">
    <property type="entry name" value="THIOPURINE S-METHYLTRANSFERASE"/>
    <property type="match status" value="1"/>
</dbReference>
<dbReference type="PANTHER" id="PTHR10259:SF11">
    <property type="entry name" value="THIOPURINE S-METHYLTRANSFERASE"/>
    <property type="match status" value="1"/>
</dbReference>
<feature type="domain" description="Methyltransferase" evidence="1">
    <location>
        <begin position="41"/>
        <end position="135"/>
    </location>
</feature>
<dbReference type="GO" id="GO:0032259">
    <property type="term" value="P:methylation"/>
    <property type="evidence" value="ECO:0007669"/>
    <property type="project" value="UniProtKB-KW"/>
</dbReference>
<evidence type="ECO:0000313" key="2">
    <source>
        <dbReference type="EMBL" id="EHQ90480.1"/>
    </source>
</evidence>
<dbReference type="OrthoDB" id="9804312at2"/>
<organism evidence="2 3">
    <name type="scientific">Desulfosporosinus youngiae DSM 17734</name>
    <dbReference type="NCBI Taxonomy" id="768710"/>
    <lineage>
        <taxon>Bacteria</taxon>
        <taxon>Bacillati</taxon>
        <taxon>Bacillota</taxon>
        <taxon>Clostridia</taxon>
        <taxon>Eubacteriales</taxon>
        <taxon>Desulfitobacteriaceae</taxon>
        <taxon>Desulfosporosinus</taxon>
    </lineage>
</organism>
<dbReference type="GO" id="GO:0008119">
    <property type="term" value="F:thiopurine S-methyltransferase activity"/>
    <property type="evidence" value="ECO:0007669"/>
    <property type="project" value="TreeGrafter"/>
</dbReference>
<proteinExistence type="predicted"/>
<accession>H5XW28</accession>
<gene>
    <name evidence="2" type="ORF">DesyoDRAFT_3469</name>
</gene>
<keyword evidence="2" id="KW-0489">Methyltransferase</keyword>
<dbReference type="Proteomes" id="UP000005104">
    <property type="component" value="Chromosome"/>
</dbReference>
<dbReference type="HOGENOM" id="CLU_056435_4_3_9"/>